<dbReference type="InterPro" id="IPR015422">
    <property type="entry name" value="PyrdxlP-dep_Trfase_small"/>
</dbReference>
<dbReference type="EMBL" id="CP022530">
    <property type="protein sequence ID" value="ASP39870.1"/>
    <property type="molecule type" value="Genomic_DNA"/>
</dbReference>
<accession>A0A222FM72</accession>
<organism evidence="3 4">
    <name type="scientific">Bacterioplanes sanyensis</name>
    <dbReference type="NCBI Taxonomy" id="1249553"/>
    <lineage>
        <taxon>Bacteria</taxon>
        <taxon>Pseudomonadati</taxon>
        <taxon>Pseudomonadota</taxon>
        <taxon>Gammaproteobacteria</taxon>
        <taxon>Oceanospirillales</taxon>
        <taxon>Oceanospirillaceae</taxon>
        <taxon>Bacterioplanes</taxon>
    </lineage>
</organism>
<name>A0A222FM72_9GAMM</name>
<sequence length="375" mass="41672">MENSLWHDEFPVNNECLYLNHAAVAPWPVCAQQAVSEFASENVALGASLYPQWQQIENSLRRRLEALIQASKGSVALVKNTSEALSFVANGINWQSGDVVVITDQEFPSNRIVWEALAQSGVTVVSVALPWEDPEVELLQAIAQKPRLVSISAVQYASGLALDVARIGQACRQHGVLFCVDAIQAIGTMPIAVDDWRCDFAMADGHKWMLGPEGLGLFYIRPEIMEQLQVSEYGWHMVKNAGDYDQKHWQLADDARRFECGSPNMLGAVALNASAGLLLDIGLETIRDAIHERCFALIELLHAIDAQLLNPVLQQRPTGVVTFHLWQTDLHKLYRTLMKNGVICAYRGGGIRFSPHFHTPFSVLEEACEALMELR</sequence>
<dbReference type="OrthoDB" id="9804264at2"/>
<dbReference type="InterPro" id="IPR015421">
    <property type="entry name" value="PyrdxlP-dep_Trfase_major"/>
</dbReference>
<keyword evidence="3" id="KW-0032">Aminotransferase</keyword>
<reference evidence="3 4" key="1">
    <citation type="submission" date="2017-07" db="EMBL/GenBank/DDBJ databases">
        <title>Annotated genome sequence of Bacterioplanes sanyensis isolated from Red Sea.</title>
        <authorList>
            <person name="Rehman Z.U."/>
        </authorList>
    </citation>
    <scope>NUCLEOTIDE SEQUENCE [LARGE SCALE GENOMIC DNA]</scope>
    <source>
        <strain evidence="3 4">NV9</strain>
    </source>
</reference>
<dbReference type="InterPro" id="IPR000192">
    <property type="entry name" value="Aminotrans_V_dom"/>
</dbReference>
<keyword evidence="1" id="KW-0663">Pyridoxal phosphate</keyword>
<evidence type="ECO:0000313" key="3">
    <source>
        <dbReference type="EMBL" id="ASP39870.1"/>
    </source>
</evidence>
<dbReference type="KEGG" id="bsan:CHH28_14840"/>
<dbReference type="Proteomes" id="UP000202440">
    <property type="component" value="Chromosome"/>
</dbReference>
<dbReference type="GO" id="GO:0008483">
    <property type="term" value="F:transaminase activity"/>
    <property type="evidence" value="ECO:0007669"/>
    <property type="project" value="UniProtKB-KW"/>
</dbReference>
<keyword evidence="3" id="KW-0808">Transferase</keyword>
<evidence type="ECO:0000259" key="2">
    <source>
        <dbReference type="Pfam" id="PF00266"/>
    </source>
</evidence>
<dbReference type="Gene3D" id="3.90.1150.10">
    <property type="entry name" value="Aspartate Aminotransferase, domain 1"/>
    <property type="match status" value="1"/>
</dbReference>
<evidence type="ECO:0000256" key="1">
    <source>
        <dbReference type="ARBA" id="ARBA00022898"/>
    </source>
</evidence>
<evidence type="ECO:0000313" key="4">
    <source>
        <dbReference type="Proteomes" id="UP000202440"/>
    </source>
</evidence>
<protein>
    <submittedName>
        <fullName evidence="3">Aminotransferase</fullName>
    </submittedName>
</protein>
<dbReference type="Pfam" id="PF00266">
    <property type="entry name" value="Aminotran_5"/>
    <property type="match status" value="1"/>
</dbReference>
<keyword evidence="4" id="KW-1185">Reference proteome</keyword>
<dbReference type="InterPro" id="IPR015424">
    <property type="entry name" value="PyrdxlP-dep_Trfase"/>
</dbReference>
<dbReference type="SUPFAM" id="SSF53383">
    <property type="entry name" value="PLP-dependent transferases"/>
    <property type="match status" value="1"/>
</dbReference>
<dbReference type="PANTHER" id="PTHR43586:SF15">
    <property type="entry name" value="BLR3095 PROTEIN"/>
    <property type="match status" value="1"/>
</dbReference>
<gene>
    <name evidence="3" type="ORF">CHH28_14840</name>
</gene>
<dbReference type="RefSeq" id="WP_094061044.1">
    <property type="nucleotide sequence ID" value="NZ_CP022530.1"/>
</dbReference>
<dbReference type="AlphaFoldDB" id="A0A222FM72"/>
<dbReference type="Gene3D" id="3.40.640.10">
    <property type="entry name" value="Type I PLP-dependent aspartate aminotransferase-like (Major domain)"/>
    <property type="match status" value="1"/>
</dbReference>
<feature type="domain" description="Aminotransferase class V" evidence="2">
    <location>
        <begin position="18"/>
        <end position="343"/>
    </location>
</feature>
<proteinExistence type="predicted"/>
<dbReference type="PANTHER" id="PTHR43586">
    <property type="entry name" value="CYSTEINE DESULFURASE"/>
    <property type="match status" value="1"/>
</dbReference>